<dbReference type="InterPro" id="IPR000056">
    <property type="entry name" value="Ribul_P_3_epim-like"/>
</dbReference>
<evidence type="ECO:0000313" key="12">
    <source>
        <dbReference type="Proteomes" id="UP000177478"/>
    </source>
</evidence>
<comment type="cofactor">
    <cofactor evidence="2">
        <name>Zn(2+)</name>
        <dbReference type="ChEBI" id="CHEBI:29105"/>
    </cofactor>
</comment>
<evidence type="ECO:0000256" key="6">
    <source>
        <dbReference type="ARBA" id="ARBA00022833"/>
    </source>
</evidence>
<gene>
    <name evidence="11" type="ORF">A3F25_01485</name>
</gene>
<evidence type="ECO:0000256" key="5">
    <source>
        <dbReference type="ARBA" id="ARBA00022723"/>
    </source>
</evidence>
<sequence>MSEIVPSVLVKTGQEFKEKLELISPYFLAFHLDIADGIFVPNTTIEGAPELNASTTDLTVTVHLMVSKPENHIVRWLDTVVRCIIFHLEATSTDKVISIINAIHNGEREAGIAINPETPIDQLADYVDLIDRVHFMTVHPGFYGGEFNESVIEKIREFHYFYPDKKISVDGGINPDNAPKLISAGANELVVGSYLFKDKDFSQAVDMLKNVVEGSKTQIPND</sequence>
<keyword evidence="8" id="KW-0464">Manganese</keyword>
<comment type="subunit">
    <text evidence="4">Homodimer.</text>
</comment>
<dbReference type="Pfam" id="PF00834">
    <property type="entry name" value="Ribul_P_3_epim"/>
    <property type="match status" value="1"/>
</dbReference>
<reference evidence="11 12" key="1">
    <citation type="journal article" date="2016" name="Nat. Commun.">
        <title>Thousands of microbial genomes shed light on interconnected biogeochemical processes in an aquifer system.</title>
        <authorList>
            <person name="Anantharaman K."/>
            <person name="Brown C.T."/>
            <person name="Hug L.A."/>
            <person name="Sharon I."/>
            <person name="Castelle C.J."/>
            <person name="Probst A.J."/>
            <person name="Thomas B.C."/>
            <person name="Singh A."/>
            <person name="Wilkins M.J."/>
            <person name="Karaoz U."/>
            <person name="Brodie E.L."/>
            <person name="Williams K.H."/>
            <person name="Hubbard S.S."/>
            <person name="Banfield J.F."/>
        </authorList>
    </citation>
    <scope>NUCLEOTIDE SEQUENCE [LARGE SCALE GENOMIC DNA]</scope>
</reference>
<dbReference type="PROSITE" id="PS01085">
    <property type="entry name" value="RIBUL_P_3_EPIMER_1"/>
    <property type="match status" value="1"/>
</dbReference>
<evidence type="ECO:0000256" key="7">
    <source>
        <dbReference type="ARBA" id="ARBA00023004"/>
    </source>
</evidence>
<keyword evidence="6" id="KW-0862">Zinc</keyword>
<evidence type="ECO:0000256" key="3">
    <source>
        <dbReference type="ARBA" id="ARBA00001954"/>
    </source>
</evidence>
<dbReference type="GO" id="GO:0006091">
    <property type="term" value="P:generation of precursor metabolites and energy"/>
    <property type="evidence" value="ECO:0007669"/>
    <property type="project" value="UniProtKB-ARBA"/>
</dbReference>
<comment type="cofactor">
    <cofactor evidence="3">
        <name>Fe(2+)</name>
        <dbReference type="ChEBI" id="CHEBI:29033"/>
    </cofactor>
</comment>
<dbReference type="AlphaFoldDB" id="A0A1F8G3J6"/>
<dbReference type="STRING" id="1802689.A3F25_01485"/>
<accession>A0A1F8G3J6</accession>
<dbReference type="FunFam" id="3.20.20.70:FF:000191">
    <property type="entry name" value="ribulose-phosphate 3-epimerase isoform X2"/>
    <property type="match status" value="1"/>
</dbReference>
<evidence type="ECO:0000256" key="10">
    <source>
        <dbReference type="ARBA" id="ARBA00023277"/>
    </source>
</evidence>
<dbReference type="GO" id="GO:0046872">
    <property type="term" value="F:metal ion binding"/>
    <property type="evidence" value="ECO:0007669"/>
    <property type="project" value="UniProtKB-KW"/>
</dbReference>
<dbReference type="Gene3D" id="3.20.20.70">
    <property type="entry name" value="Aldolase class I"/>
    <property type="match status" value="1"/>
</dbReference>
<dbReference type="GO" id="GO:0005975">
    <property type="term" value="P:carbohydrate metabolic process"/>
    <property type="evidence" value="ECO:0007669"/>
    <property type="project" value="InterPro"/>
</dbReference>
<dbReference type="InterPro" id="IPR013785">
    <property type="entry name" value="Aldolase_TIM"/>
</dbReference>
<organism evidence="11 12">
    <name type="scientific">Candidatus Yanofskybacteria bacterium RIFCSPHIGHO2_12_FULL_45_19b</name>
    <dbReference type="NCBI Taxonomy" id="1802689"/>
    <lineage>
        <taxon>Bacteria</taxon>
        <taxon>Candidatus Yanofskyibacteriota</taxon>
    </lineage>
</organism>
<evidence type="ECO:0000256" key="9">
    <source>
        <dbReference type="ARBA" id="ARBA00023235"/>
    </source>
</evidence>
<dbReference type="GO" id="GO:0016857">
    <property type="term" value="F:racemase and epimerase activity, acting on carbohydrates and derivatives"/>
    <property type="evidence" value="ECO:0007669"/>
    <property type="project" value="InterPro"/>
</dbReference>
<keyword evidence="10" id="KW-0119">Carbohydrate metabolism</keyword>
<evidence type="ECO:0000256" key="4">
    <source>
        <dbReference type="ARBA" id="ARBA00011738"/>
    </source>
</evidence>
<dbReference type="GO" id="GO:1901135">
    <property type="term" value="P:carbohydrate derivative metabolic process"/>
    <property type="evidence" value="ECO:0007669"/>
    <property type="project" value="UniProtKB-ARBA"/>
</dbReference>
<evidence type="ECO:0000256" key="1">
    <source>
        <dbReference type="ARBA" id="ARBA00001936"/>
    </source>
</evidence>
<dbReference type="EMBL" id="MGKD01000020">
    <property type="protein sequence ID" value="OGN19368.1"/>
    <property type="molecule type" value="Genomic_DNA"/>
</dbReference>
<protein>
    <recommendedName>
        <fullName evidence="13">Ribulose-phosphate 3-epimerase</fullName>
    </recommendedName>
</protein>
<dbReference type="InterPro" id="IPR011060">
    <property type="entry name" value="RibuloseP-bd_barrel"/>
</dbReference>
<evidence type="ECO:0000313" key="11">
    <source>
        <dbReference type="EMBL" id="OGN19368.1"/>
    </source>
</evidence>
<evidence type="ECO:0000256" key="2">
    <source>
        <dbReference type="ARBA" id="ARBA00001947"/>
    </source>
</evidence>
<comment type="cofactor">
    <cofactor evidence="1">
        <name>Mn(2+)</name>
        <dbReference type="ChEBI" id="CHEBI:29035"/>
    </cofactor>
</comment>
<dbReference type="GO" id="GO:0006163">
    <property type="term" value="P:purine nucleotide metabolic process"/>
    <property type="evidence" value="ECO:0007669"/>
    <property type="project" value="UniProtKB-ARBA"/>
</dbReference>
<evidence type="ECO:0000256" key="8">
    <source>
        <dbReference type="ARBA" id="ARBA00023211"/>
    </source>
</evidence>
<proteinExistence type="predicted"/>
<evidence type="ECO:0008006" key="13">
    <source>
        <dbReference type="Google" id="ProtNLM"/>
    </source>
</evidence>
<comment type="caution">
    <text evidence="11">The sequence shown here is derived from an EMBL/GenBank/DDBJ whole genome shotgun (WGS) entry which is preliminary data.</text>
</comment>
<name>A0A1F8G3J6_9BACT</name>
<dbReference type="SUPFAM" id="SSF51366">
    <property type="entry name" value="Ribulose-phoshate binding barrel"/>
    <property type="match status" value="1"/>
</dbReference>
<dbReference type="Proteomes" id="UP000177478">
    <property type="component" value="Unassembled WGS sequence"/>
</dbReference>
<keyword evidence="7" id="KW-0408">Iron</keyword>
<dbReference type="NCBIfam" id="NF004076">
    <property type="entry name" value="PRK05581.1-4"/>
    <property type="match status" value="1"/>
</dbReference>
<keyword evidence="5" id="KW-0479">Metal-binding</keyword>
<keyword evidence="9" id="KW-0413">Isomerase</keyword>
<dbReference type="CDD" id="cd00429">
    <property type="entry name" value="RPE"/>
    <property type="match status" value="1"/>
</dbReference>
<dbReference type="PANTHER" id="PTHR11749">
    <property type="entry name" value="RIBULOSE-5-PHOSPHATE-3-EPIMERASE"/>
    <property type="match status" value="1"/>
</dbReference>
<dbReference type="GO" id="GO:0046496">
    <property type="term" value="P:nicotinamide nucleotide metabolic process"/>
    <property type="evidence" value="ECO:0007669"/>
    <property type="project" value="UniProtKB-ARBA"/>
</dbReference>